<gene>
    <name evidence="6" type="ORF">S12H4_28545</name>
</gene>
<dbReference type="GO" id="GO:0051536">
    <property type="term" value="F:iron-sulfur cluster binding"/>
    <property type="evidence" value="ECO:0007669"/>
    <property type="project" value="UniProtKB-KW"/>
</dbReference>
<dbReference type="InterPro" id="IPR013785">
    <property type="entry name" value="Aldolase_TIM"/>
</dbReference>
<dbReference type="EMBL" id="BARW01016378">
    <property type="protein sequence ID" value="GAI90412.1"/>
    <property type="molecule type" value="Genomic_DNA"/>
</dbReference>
<dbReference type="AlphaFoldDB" id="X1SBK6"/>
<organism evidence="6">
    <name type="scientific">marine sediment metagenome</name>
    <dbReference type="NCBI Taxonomy" id="412755"/>
    <lineage>
        <taxon>unclassified sequences</taxon>
        <taxon>metagenomes</taxon>
        <taxon>ecological metagenomes</taxon>
    </lineage>
</organism>
<keyword evidence="4" id="KW-0411">Iron-sulfur</keyword>
<dbReference type="SUPFAM" id="SSF102114">
    <property type="entry name" value="Radical SAM enzymes"/>
    <property type="match status" value="1"/>
</dbReference>
<protein>
    <recommendedName>
        <fullName evidence="5">Radical SAM core domain-containing protein</fullName>
    </recommendedName>
</protein>
<accession>X1SBK6</accession>
<dbReference type="PANTHER" id="PTHR11228:SF7">
    <property type="entry name" value="PQQA PEPTIDE CYCLASE"/>
    <property type="match status" value="1"/>
</dbReference>
<evidence type="ECO:0000259" key="5">
    <source>
        <dbReference type="Pfam" id="PF04055"/>
    </source>
</evidence>
<sequence>MDSKEIKDLGMILSIITNGFFNAQEIVPKLKRLETDCVMVGLDGSSAKSQDKIRGVKGSFKKAIAFIRAAKQAEITTSFITTVHALNFNELSKIRDLAIHEEVNWQIQEATPIGRFPKKLLLSEEEYYALGLFIRSTQKNYATKNLTIIGTHNFGFHSNVIPNLSSYPTWNGCYAGKTVLGIQSNGNIKR</sequence>
<keyword evidence="3" id="KW-0408">Iron</keyword>
<dbReference type="Gene3D" id="3.20.20.70">
    <property type="entry name" value="Aldolase class I"/>
    <property type="match status" value="1"/>
</dbReference>
<dbReference type="Pfam" id="PF04055">
    <property type="entry name" value="Radical_SAM"/>
    <property type="match status" value="1"/>
</dbReference>
<dbReference type="InterPro" id="IPR058240">
    <property type="entry name" value="rSAM_sf"/>
</dbReference>
<feature type="domain" description="Radical SAM core" evidence="5">
    <location>
        <begin position="8"/>
        <end position="97"/>
    </location>
</feature>
<evidence type="ECO:0000256" key="3">
    <source>
        <dbReference type="ARBA" id="ARBA00023004"/>
    </source>
</evidence>
<evidence type="ECO:0000256" key="1">
    <source>
        <dbReference type="ARBA" id="ARBA00022691"/>
    </source>
</evidence>
<comment type="caution">
    <text evidence="6">The sequence shown here is derived from an EMBL/GenBank/DDBJ whole genome shotgun (WGS) entry which is preliminary data.</text>
</comment>
<feature type="non-terminal residue" evidence="6">
    <location>
        <position position="190"/>
    </location>
</feature>
<proteinExistence type="predicted"/>
<keyword evidence="1" id="KW-0949">S-adenosyl-L-methionine</keyword>
<dbReference type="PANTHER" id="PTHR11228">
    <property type="entry name" value="RADICAL SAM DOMAIN PROTEIN"/>
    <property type="match status" value="1"/>
</dbReference>
<keyword evidence="2" id="KW-0479">Metal-binding</keyword>
<evidence type="ECO:0000256" key="2">
    <source>
        <dbReference type="ARBA" id="ARBA00022723"/>
    </source>
</evidence>
<dbReference type="GO" id="GO:0003824">
    <property type="term" value="F:catalytic activity"/>
    <property type="evidence" value="ECO:0007669"/>
    <property type="project" value="InterPro"/>
</dbReference>
<dbReference type="CDD" id="cd01335">
    <property type="entry name" value="Radical_SAM"/>
    <property type="match status" value="1"/>
</dbReference>
<dbReference type="InterPro" id="IPR007197">
    <property type="entry name" value="rSAM"/>
</dbReference>
<dbReference type="InterPro" id="IPR050377">
    <property type="entry name" value="Radical_SAM_PqqE_MftC-like"/>
</dbReference>
<evidence type="ECO:0000313" key="6">
    <source>
        <dbReference type="EMBL" id="GAI90412.1"/>
    </source>
</evidence>
<dbReference type="GO" id="GO:0046872">
    <property type="term" value="F:metal ion binding"/>
    <property type="evidence" value="ECO:0007669"/>
    <property type="project" value="UniProtKB-KW"/>
</dbReference>
<reference evidence="6" key="1">
    <citation type="journal article" date="2014" name="Front. Microbiol.">
        <title>High frequency of phylogenetically diverse reductive dehalogenase-homologous genes in deep subseafloor sedimentary metagenomes.</title>
        <authorList>
            <person name="Kawai M."/>
            <person name="Futagami T."/>
            <person name="Toyoda A."/>
            <person name="Takaki Y."/>
            <person name="Nishi S."/>
            <person name="Hori S."/>
            <person name="Arai W."/>
            <person name="Tsubouchi T."/>
            <person name="Morono Y."/>
            <person name="Uchiyama I."/>
            <person name="Ito T."/>
            <person name="Fujiyama A."/>
            <person name="Inagaki F."/>
            <person name="Takami H."/>
        </authorList>
    </citation>
    <scope>NUCLEOTIDE SEQUENCE</scope>
    <source>
        <strain evidence="6">Expedition CK06-06</strain>
    </source>
</reference>
<evidence type="ECO:0000256" key="4">
    <source>
        <dbReference type="ARBA" id="ARBA00023014"/>
    </source>
</evidence>
<name>X1SBK6_9ZZZZ</name>